<comment type="similarity">
    <text evidence="1">Belongs to the ustYa family.</text>
</comment>
<dbReference type="PANTHER" id="PTHR33365:SF13">
    <property type="entry name" value="TAT PATHWAY SIGNAL SEQUENCE"/>
    <property type="match status" value="1"/>
</dbReference>
<dbReference type="GO" id="GO:0043386">
    <property type="term" value="P:mycotoxin biosynthetic process"/>
    <property type="evidence" value="ECO:0007669"/>
    <property type="project" value="InterPro"/>
</dbReference>
<proteinExistence type="inferred from homology"/>
<dbReference type="Proteomes" id="UP000016931">
    <property type="component" value="Unassembled WGS sequence"/>
</dbReference>
<evidence type="ECO:0000256" key="1">
    <source>
        <dbReference type="ARBA" id="ARBA00035112"/>
    </source>
</evidence>
<feature type="non-terminal residue" evidence="3">
    <location>
        <position position="1"/>
    </location>
</feature>
<dbReference type="InterPro" id="IPR021765">
    <property type="entry name" value="UstYa-like"/>
</dbReference>
<protein>
    <recommendedName>
        <fullName evidence="5">Tat pathway signal sequence</fullName>
    </recommendedName>
</protein>
<dbReference type="OMA" id="NVEGFHH"/>
<dbReference type="Pfam" id="PF11807">
    <property type="entry name" value="UstYa"/>
    <property type="match status" value="1"/>
</dbReference>
<reference evidence="3 4" key="1">
    <citation type="journal article" date="2012" name="PLoS Pathog.">
        <title>Diverse lifestyles and strategies of plant pathogenesis encoded in the genomes of eighteen Dothideomycetes fungi.</title>
        <authorList>
            <person name="Ohm R.A."/>
            <person name="Feau N."/>
            <person name="Henrissat B."/>
            <person name="Schoch C.L."/>
            <person name="Horwitz B.A."/>
            <person name="Barry K.W."/>
            <person name="Condon B.J."/>
            <person name="Copeland A.C."/>
            <person name="Dhillon B."/>
            <person name="Glaser F."/>
            <person name="Hesse C.N."/>
            <person name="Kosti I."/>
            <person name="LaButti K."/>
            <person name="Lindquist E.A."/>
            <person name="Lucas S."/>
            <person name="Salamov A.A."/>
            <person name="Bradshaw R.E."/>
            <person name="Ciuffetti L."/>
            <person name="Hamelin R.C."/>
            <person name="Kema G.H.J."/>
            <person name="Lawrence C."/>
            <person name="Scott J.A."/>
            <person name="Spatafora J.W."/>
            <person name="Turgeon B.G."/>
            <person name="de Wit P.J.G.M."/>
            <person name="Zhong S."/>
            <person name="Goodwin S.B."/>
            <person name="Grigoriev I.V."/>
        </authorList>
    </citation>
    <scope>NUCLEOTIDE SEQUENCE [LARGE SCALE GENOMIC DNA]</scope>
    <source>
        <strain evidence="3 4">SO2202</strain>
    </source>
</reference>
<feature type="region of interest" description="Disordered" evidence="2">
    <location>
        <begin position="183"/>
        <end position="205"/>
    </location>
</feature>
<dbReference type="EMBL" id="KB456272">
    <property type="protein sequence ID" value="EMF07976.1"/>
    <property type="molecule type" value="Genomic_DNA"/>
</dbReference>
<dbReference type="RefSeq" id="XP_016756097.1">
    <property type="nucleotide sequence ID" value="XM_016909332.1"/>
</dbReference>
<accession>M3CWD2</accession>
<dbReference type="GeneID" id="27906469"/>
<organism evidence="3 4">
    <name type="scientific">Sphaerulina musiva (strain SO2202)</name>
    <name type="common">Poplar stem canker fungus</name>
    <name type="synonym">Septoria musiva</name>
    <dbReference type="NCBI Taxonomy" id="692275"/>
    <lineage>
        <taxon>Eukaryota</taxon>
        <taxon>Fungi</taxon>
        <taxon>Dikarya</taxon>
        <taxon>Ascomycota</taxon>
        <taxon>Pezizomycotina</taxon>
        <taxon>Dothideomycetes</taxon>
        <taxon>Dothideomycetidae</taxon>
        <taxon>Mycosphaerellales</taxon>
        <taxon>Mycosphaerellaceae</taxon>
        <taxon>Sphaerulina</taxon>
    </lineage>
</organism>
<sequence>QKTFNGSFFHETKFRAKPSPEVDHVWDSLGINYRSILIPPHLAPNLGLRHREHVHAKRKYGGGYVANLEGLHHLHCLNLLRQALYWNFPYYHNRGEGAFRNDEGIVERHVTHCLDILRQQLQCTIDVGVMGQIWYQPSTTSPSPGGQQQQQQKKPQPFVDFNTKHTCRNFEEIRQWAFTHQIQEPTPQDFLEPPGAEDTIYQNIP</sequence>
<evidence type="ECO:0008006" key="5">
    <source>
        <dbReference type="Google" id="ProtNLM"/>
    </source>
</evidence>
<evidence type="ECO:0000313" key="3">
    <source>
        <dbReference type="EMBL" id="EMF07976.1"/>
    </source>
</evidence>
<dbReference type="AlphaFoldDB" id="M3CWD2"/>
<dbReference type="PANTHER" id="PTHR33365">
    <property type="entry name" value="YALI0B05434P"/>
    <property type="match status" value="1"/>
</dbReference>
<dbReference type="HOGENOM" id="CLU_042941_6_4_1"/>
<dbReference type="eggNOG" id="ENOG502SI30">
    <property type="taxonomic scope" value="Eukaryota"/>
</dbReference>
<evidence type="ECO:0000313" key="4">
    <source>
        <dbReference type="Proteomes" id="UP000016931"/>
    </source>
</evidence>
<feature type="region of interest" description="Disordered" evidence="2">
    <location>
        <begin position="136"/>
        <end position="157"/>
    </location>
</feature>
<dbReference type="OrthoDB" id="3687641at2759"/>
<keyword evidence="4" id="KW-1185">Reference proteome</keyword>
<gene>
    <name evidence="3" type="ORF">SEPMUDRAFT_55107</name>
</gene>
<dbReference type="STRING" id="692275.M3CWD2"/>
<name>M3CWD2_SPHMS</name>
<evidence type="ECO:0000256" key="2">
    <source>
        <dbReference type="SAM" id="MobiDB-lite"/>
    </source>
</evidence>